<dbReference type="GO" id="GO:0004674">
    <property type="term" value="F:protein serine/threonine kinase activity"/>
    <property type="evidence" value="ECO:0007669"/>
    <property type="project" value="UniProtKB-EC"/>
</dbReference>
<reference evidence="7" key="1">
    <citation type="journal article" date="2020" name="Stud. Mycol.">
        <title>101 Dothideomycetes genomes: a test case for predicting lifestyles and emergence of pathogens.</title>
        <authorList>
            <person name="Haridas S."/>
            <person name="Albert R."/>
            <person name="Binder M."/>
            <person name="Bloem J."/>
            <person name="Labutti K."/>
            <person name="Salamov A."/>
            <person name="Andreopoulos B."/>
            <person name="Baker S."/>
            <person name="Barry K."/>
            <person name="Bills G."/>
            <person name="Bluhm B."/>
            <person name="Cannon C."/>
            <person name="Castanera R."/>
            <person name="Culley D."/>
            <person name="Daum C."/>
            <person name="Ezra D."/>
            <person name="Gonzalez J."/>
            <person name="Henrissat B."/>
            <person name="Kuo A."/>
            <person name="Liang C."/>
            <person name="Lipzen A."/>
            <person name="Lutzoni F."/>
            <person name="Magnuson J."/>
            <person name="Mondo S."/>
            <person name="Nolan M."/>
            <person name="Ohm R."/>
            <person name="Pangilinan J."/>
            <person name="Park H.-J."/>
            <person name="Ramirez L."/>
            <person name="Alfaro M."/>
            <person name="Sun H."/>
            <person name="Tritt A."/>
            <person name="Yoshinaga Y."/>
            <person name="Zwiers L.-H."/>
            <person name="Turgeon B."/>
            <person name="Goodwin S."/>
            <person name="Spatafora J."/>
            <person name="Crous P."/>
            <person name="Grigoriev I."/>
        </authorList>
    </citation>
    <scope>NUCLEOTIDE SEQUENCE</scope>
    <source>
        <strain evidence="7">CBS 690.94</strain>
    </source>
</reference>
<gene>
    <name evidence="7" type="ORF">P171DRAFT_208895</name>
</gene>
<keyword evidence="3" id="KW-0547">Nucleotide-binding</keyword>
<organism evidence="7 8">
    <name type="scientific">Karstenula rhodostoma CBS 690.94</name>
    <dbReference type="NCBI Taxonomy" id="1392251"/>
    <lineage>
        <taxon>Eukaryota</taxon>
        <taxon>Fungi</taxon>
        <taxon>Dikarya</taxon>
        <taxon>Ascomycota</taxon>
        <taxon>Pezizomycotina</taxon>
        <taxon>Dothideomycetes</taxon>
        <taxon>Pleosporomycetidae</taxon>
        <taxon>Pleosporales</taxon>
        <taxon>Massarineae</taxon>
        <taxon>Didymosphaeriaceae</taxon>
        <taxon>Karstenula</taxon>
    </lineage>
</organism>
<dbReference type="PROSITE" id="PS00108">
    <property type="entry name" value="PROTEIN_KINASE_ST"/>
    <property type="match status" value="1"/>
</dbReference>
<evidence type="ECO:0000259" key="6">
    <source>
        <dbReference type="PROSITE" id="PS50011"/>
    </source>
</evidence>
<dbReference type="InterPro" id="IPR011009">
    <property type="entry name" value="Kinase-like_dom_sf"/>
</dbReference>
<keyword evidence="2" id="KW-0808">Transferase</keyword>
<comment type="caution">
    <text evidence="7">The sequence shown here is derived from an EMBL/GenBank/DDBJ whole genome shotgun (WGS) entry which is preliminary data.</text>
</comment>
<dbReference type="Proteomes" id="UP000799764">
    <property type="component" value="Unassembled WGS sequence"/>
</dbReference>
<dbReference type="GO" id="GO:0005524">
    <property type="term" value="F:ATP binding"/>
    <property type="evidence" value="ECO:0007669"/>
    <property type="project" value="UniProtKB-KW"/>
</dbReference>
<dbReference type="EMBL" id="MU001495">
    <property type="protein sequence ID" value="KAF2448230.1"/>
    <property type="molecule type" value="Genomic_DNA"/>
</dbReference>
<dbReference type="SMART" id="SM00220">
    <property type="entry name" value="S_TKc"/>
    <property type="match status" value="1"/>
</dbReference>
<dbReference type="InterPro" id="IPR008271">
    <property type="entry name" value="Ser/Thr_kinase_AS"/>
</dbReference>
<keyword evidence="5" id="KW-0067">ATP-binding</keyword>
<proteinExistence type="predicted"/>
<dbReference type="OrthoDB" id="310217at2759"/>
<dbReference type="Gene3D" id="1.10.510.10">
    <property type="entry name" value="Transferase(Phosphotransferase) domain 1"/>
    <property type="match status" value="1"/>
</dbReference>
<evidence type="ECO:0000313" key="8">
    <source>
        <dbReference type="Proteomes" id="UP000799764"/>
    </source>
</evidence>
<dbReference type="PROSITE" id="PS50011">
    <property type="entry name" value="PROTEIN_KINASE_DOM"/>
    <property type="match status" value="1"/>
</dbReference>
<dbReference type="PANTHER" id="PTHR43671">
    <property type="entry name" value="SERINE/THREONINE-PROTEIN KINASE NEK"/>
    <property type="match status" value="1"/>
</dbReference>
<evidence type="ECO:0000256" key="1">
    <source>
        <dbReference type="ARBA" id="ARBA00012513"/>
    </source>
</evidence>
<dbReference type="EC" id="2.7.11.1" evidence="1"/>
<protein>
    <recommendedName>
        <fullName evidence="1">non-specific serine/threonine protein kinase</fullName>
        <ecNumber evidence="1">2.7.11.1</ecNumber>
    </recommendedName>
</protein>
<sequence length="387" mass="44535">MRTADCISLGTPSTIMGKSQDHPSGAENFTWDEKEWEMSEKYKPDVVKMVPVDDELLKTIPFKAVVKKIAVAEKGSAGLNPPWEVSCTNRMADCNRIVKPFHFAYNEYDGRRHTWNLVFEAYELGDLRTWRNKNFGWRDSVKVSKVLPEAHLWRFLVHMTQALAVMHDQKGSTHKHRGTLLHSDIKPDNILVADNGSAYPSFRLHDFDFATVAHGRQDRRAPAFCGTFVWHPPEAPYVKTTWADVWAVGASLHWLAFGEKVVPPMSANWMDDLAEEDREIALKFRKRYATEQKFYDALGPRIVSPINLGKPSRIAEKHPEFTRFFEPLYRPKYSDRLNFWMMECLKFDPAERVTVDRLMKEMVPEARAVVLDLGGDAALTDFDLVFL</sequence>
<dbReference type="Pfam" id="PF00069">
    <property type="entry name" value="Pkinase"/>
    <property type="match status" value="1"/>
</dbReference>
<evidence type="ECO:0000256" key="4">
    <source>
        <dbReference type="ARBA" id="ARBA00022777"/>
    </source>
</evidence>
<accession>A0A9P4PQ82</accession>
<keyword evidence="8" id="KW-1185">Reference proteome</keyword>
<dbReference type="InterPro" id="IPR000719">
    <property type="entry name" value="Prot_kinase_dom"/>
</dbReference>
<evidence type="ECO:0000256" key="2">
    <source>
        <dbReference type="ARBA" id="ARBA00022679"/>
    </source>
</evidence>
<evidence type="ECO:0000256" key="5">
    <source>
        <dbReference type="ARBA" id="ARBA00022840"/>
    </source>
</evidence>
<dbReference type="InterPro" id="IPR050660">
    <property type="entry name" value="NEK_Ser/Thr_kinase"/>
</dbReference>
<evidence type="ECO:0000256" key="3">
    <source>
        <dbReference type="ARBA" id="ARBA00022741"/>
    </source>
</evidence>
<keyword evidence="4 7" id="KW-0418">Kinase</keyword>
<dbReference type="AlphaFoldDB" id="A0A9P4PQ82"/>
<dbReference type="SUPFAM" id="SSF56112">
    <property type="entry name" value="Protein kinase-like (PK-like)"/>
    <property type="match status" value="1"/>
</dbReference>
<feature type="domain" description="Protein kinase" evidence="6">
    <location>
        <begin position="1"/>
        <end position="370"/>
    </location>
</feature>
<dbReference type="PANTHER" id="PTHR43671:SF13">
    <property type="entry name" value="SERINE_THREONINE-PROTEIN KINASE NEK2"/>
    <property type="match status" value="1"/>
</dbReference>
<evidence type="ECO:0000313" key="7">
    <source>
        <dbReference type="EMBL" id="KAF2448230.1"/>
    </source>
</evidence>
<name>A0A9P4PQ82_9PLEO</name>